<dbReference type="InterPro" id="IPR014014">
    <property type="entry name" value="RNA_helicase_DEAD_Q_motif"/>
</dbReference>
<dbReference type="InterPro" id="IPR036612">
    <property type="entry name" value="KH_dom_type_1_sf"/>
</dbReference>
<dbReference type="InterPro" id="IPR001650">
    <property type="entry name" value="Helicase_C-like"/>
</dbReference>
<reference evidence="13" key="1">
    <citation type="submission" date="2020-08" db="EMBL/GenBank/DDBJ databases">
        <title>Multicomponent nature underlies the extraordinary mechanical properties of spider dragline silk.</title>
        <authorList>
            <person name="Kono N."/>
            <person name="Nakamura H."/>
            <person name="Mori M."/>
            <person name="Yoshida Y."/>
            <person name="Ohtoshi R."/>
            <person name="Malay A.D."/>
            <person name="Moran D.A.P."/>
            <person name="Tomita M."/>
            <person name="Numata K."/>
            <person name="Arakawa K."/>
        </authorList>
    </citation>
    <scope>NUCLEOTIDE SEQUENCE</scope>
</reference>
<sequence length="653" mass="73087">MECWDSDCCDDDLDTYGKLAKNAENSGYYNDRLADSYSSKQKDETQTNKLRVFSNSGNRSSRGGRYNYRRSNDDSSQIEIDTSFVGSVIGPGGSKIQEFQDESGARIRVLNESDANGHTAIRLIGPAEAREKAKLLIEDFIADFSQVSIDKSSRSSDGAANNTNNKAYDVEPIDWNLLNQEFEEARKKKLAALPEIKKYFYVEHPAVAAMTKADVVQLRALMNNISVCNVDLDDDKSIPNPITTFEEAFQPYPELLEELRNQGFSSPSPIQCQAWPIIMSGLDMIGIAQTGTGKTIAFLFPALIHIIGQVTPREQRKGPSCIVLAPTRELAIQINEEAKKYSYHNIKSTCVYGGASRNEQINVVTEGVDIIIATPGRLNDLMMNHFVDVTGVTYLVLDEADCMLDLGFEPQIRNIVLDIRPDRQTIMTSATWNPDIEKLATRYLTKPIKVNVGALNLTAVHSVTQEILFADDEDERRYLLNDFVDSLTKNDKAIIFVSRKYLVDDVASDLYIRGIDCQSIHGEREQSDREQALHDLKTGAVKILVATDVASRGLDIKDITHIFNMYFPRNIEEYVHRIGRTGRAGRTGTAISIFTEENASNAEALIDILKEAHQYVPDELEAMAAKFKEQRHQKLAKDAVAGGGRHFRVRKCF</sequence>
<dbReference type="EC" id="3.6.4.13" evidence="1"/>
<dbReference type="AlphaFoldDB" id="A0A8X6MEN3"/>
<evidence type="ECO:0000256" key="8">
    <source>
        <dbReference type="PROSITE-ProRule" id="PRU00552"/>
    </source>
</evidence>
<dbReference type="Proteomes" id="UP000886998">
    <property type="component" value="Unassembled WGS sequence"/>
</dbReference>
<evidence type="ECO:0000256" key="4">
    <source>
        <dbReference type="ARBA" id="ARBA00022806"/>
    </source>
</evidence>
<dbReference type="GO" id="GO:0005524">
    <property type="term" value="F:ATP binding"/>
    <property type="evidence" value="ECO:0007669"/>
    <property type="project" value="UniProtKB-KW"/>
</dbReference>
<comment type="catalytic activity">
    <reaction evidence="6">
        <text>ATP + H2O = ADP + phosphate + H(+)</text>
        <dbReference type="Rhea" id="RHEA:13065"/>
        <dbReference type="ChEBI" id="CHEBI:15377"/>
        <dbReference type="ChEBI" id="CHEBI:15378"/>
        <dbReference type="ChEBI" id="CHEBI:30616"/>
        <dbReference type="ChEBI" id="CHEBI:43474"/>
        <dbReference type="ChEBI" id="CHEBI:456216"/>
        <dbReference type="EC" id="3.6.4.13"/>
    </reaction>
</comment>
<dbReference type="InterPro" id="IPR014001">
    <property type="entry name" value="Helicase_ATP-bd"/>
</dbReference>
<keyword evidence="14" id="KW-1185">Reference proteome</keyword>
<evidence type="ECO:0000256" key="6">
    <source>
        <dbReference type="ARBA" id="ARBA00047984"/>
    </source>
</evidence>
<organism evidence="13 14">
    <name type="scientific">Trichonephila inaurata madagascariensis</name>
    <dbReference type="NCBI Taxonomy" id="2747483"/>
    <lineage>
        <taxon>Eukaryota</taxon>
        <taxon>Metazoa</taxon>
        <taxon>Ecdysozoa</taxon>
        <taxon>Arthropoda</taxon>
        <taxon>Chelicerata</taxon>
        <taxon>Arachnida</taxon>
        <taxon>Araneae</taxon>
        <taxon>Araneomorphae</taxon>
        <taxon>Entelegynae</taxon>
        <taxon>Araneoidea</taxon>
        <taxon>Nephilidae</taxon>
        <taxon>Trichonephila</taxon>
        <taxon>Trichonephila inaurata</taxon>
    </lineage>
</organism>
<dbReference type="SUPFAM" id="SSF54791">
    <property type="entry name" value="Eukaryotic type KH-domain (KH-domain type I)"/>
    <property type="match status" value="1"/>
</dbReference>
<evidence type="ECO:0000256" key="1">
    <source>
        <dbReference type="ARBA" id="ARBA00012552"/>
    </source>
</evidence>
<feature type="domain" description="DEAD-box RNA helicase Q" evidence="12">
    <location>
        <begin position="244"/>
        <end position="272"/>
    </location>
</feature>
<protein>
    <recommendedName>
        <fullName evidence="1">RNA helicase</fullName>
        <ecNumber evidence="1">3.6.4.13</ecNumber>
    </recommendedName>
</protein>
<keyword evidence="3" id="KW-0378">Hydrolase</keyword>
<feature type="compositionally biased region" description="Low complexity" evidence="9">
    <location>
        <begin position="54"/>
        <end position="66"/>
    </location>
</feature>
<evidence type="ECO:0000256" key="9">
    <source>
        <dbReference type="SAM" id="MobiDB-lite"/>
    </source>
</evidence>
<dbReference type="FunFam" id="3.40.50.300:FF:000008">
    <property type="entry name" value="ATP-dependent RNA helicase RhlB"/>
    <property type="match status" value="1"/>
</dbReference>
<dbReference type="SUPFAM" id="SSF52540">
    <property type="entry name" value="P-loop containing nucleoside triphosphate hydrolases"/>
    <property type="match status" value="2"/>
</dbReference>
<evidence type="ECO:0000259" key="12">
    <source>
        <dbReference type="PROSITE" id="PS51195"/>
    </source>
</evidence>
<evidence type="ECO:0000259" key="10">
    <source>
        <dbReference type="PROSITE" id="PS51192"/>
    </source>
</evidence>
<dbReference type="OrthoDB" id="196131at2759"/>
<dbReference type="FunFam" id="3.40.50.300:FF:000079">
    <property type="entry name" value="probable ATP-dependent RNA helicase DDX17"/>
    <property type="match status" value="1"/>
</dbReference>
<dbReference type="Gene3D" id="3.30.1370.10">
    <property type="entry name" value="K Homology domain, type 1"/>
    <property type="match status" value="1"/>
</dbReference>
<dbReference type="CDD" id="cd18787">
    <property type="entry name" value="SF2_C_DEAD"/>
    <property type="match status" value="1"/>
</dbReference>
<evidence type="ECO:0000256" key="5">
    <source>
        <dbReference type="ARBA" id="ARBA00022840"/>
    </source>
</evidence>
<evidence type="ECO:0000313" key="13">
    <source>
        <dbReference type="EMBL" id="GFS51423.1"/>
    </source>
</evidence>
<dbReference type="CDD" id="cd00105">
    <property type="entry name" value="KH-I"/>
    <property type="match status" value="1"/>
</dbReference>
<feature type="region of interest" description="Disordered" evidence="9">
    <location>
        <begin position="53"/>
        <end position="74"/>
    </location>
</feature>
<gene>
    <name evidence="13" type="primary">DDX43</name>
    <name evidence="13" type="ORF">TNIN_279671</name>
</gene>
<dbReference type="GO" id="GO:0010468">
    <property type="term" value="P:regulation of gene expression"/>
    <property type="evidence" value="ECO:0007669"/>
    <property type="project" value="UniProtKB-ARBA"/>
</dbReference>
<evidence type="ECO:0000256" key="7">
    <source>
        <dbReference type="PROSITE-ProRule" id="PRU00117"/>
    </source>
</evidence>
<dbReference type="SMART" id="SM00322">
    <property type="entry name" value="KH"/>
    <property type="match status" value="1"/>
</dbReference>
<keyword evidence="2" id="KW-0547">Nucleotide-binding</keyword>
<evidence type="ECO:0000259" key="11">
    <source>
        <dbReference type="PROSITE" id="PS51194"/>
    </source>
</evidence>
<evidence type="ECO:0000313" key="14">
    <source>
        <dbReference type="Proteomes" id="UP000886998"/>
    </source>
</evidence>
<dbReference type="Gene3D" id="3.40.50.300">
    <property type="entry name" value="P-loop containing nucleotide triphosphate hydrolases"/>
    <property type="match status" value="2"/>
</dbReference>
<dbReference type="PROSITE" id="PS51192">
    <property type="entry name" value="HELICASE_ATP_BIND_1"/>
    <property type="match status" value="1"/>
</dbReference>
<dbReference type="Pfam" id="PF00271">
    <property type="entry name" value="Helicase_C"/>
    <property type="match status" value="1"/>
</dbReference>
<dbReference type="SMART" id="SM00490">
    <property type="entry name" value="HELICc"/>
    <property type="match status" value="1"/>
</dbReference>
<dbReference type="EMBL" id="BMAV01026544">
    <property type="protein sequence ID" value="GFS51423.1"/>
    <property type="molecule type" value="Genomic_DNA"/>
</dbReference>
<dbReference type="InterPro" id="IPR004088">
    <property type="entry name" value="KH_dom_type_1"/>
</dbReference>
<dbReference type="InterPro" id="IPR027417">
    <property type="entry name" value="P-loop_NTPase"/>
</dbReference>
<dbReference type="InterPro" id="IPR011545">
    <property type="entry name" value="DEAD/DEAH_box_helicase_dom"/>
</dbReference>
<dbReference type="GO" id="GO:0003724">
    <property type="term" value="F:RNA helicase activity"/>
    <property type="evidence" value="ECO:0007669"/>
    <property type="project" value="UniProtKB-EC"/>
</dbReference>
<keyword evidence="4" id="KW-0347">Helicase</keyword>
<dbReference type="PROSITE" id="PS51195">
    <property type="entry name" value="Q_MOTIF"/>
    <property type="match status" value="1"/>
</dbReference>
<feature type="short sequence motif" description="Q motif" evidence="8">
    <location>
        <begin position="244"/>
        <end position="272"/>
    </location>
</feature>
<feature type="domain" description="Helicase C-terminal" evidence="11">
    <location>
        <begin position="479"/>
        <end position="624"/>
    </location>
</feature>
<dbReference type="Pfam" id="PF00270">
    <property type="entry name" value="DEAD"/>
    <property type="match status" value="1"/>
</dbReference>
<dbReference type="GO" id="GO:0016787">
    <property type="term" value="F:hydrolase activity"/>
    <property type="evidence" value="ECO:0007669"/>
    <property type="project" value="UniProtKB-KW"/>
</dbReference>
<dbReference type="Pfam" id="PF00013">
    <property type="entry name" value="KH_1"/>
    <property type="match status" value="1"/>
</dbReference>
<evidence type="ECO:0000256" key="3">
    <source>
        <dbReference type="ARBA" id="ARBA00022801"/>
    </source>
</evidence>
<dbReference type="GO" id="GO:0003723">
    <property type="term" value="F:RNA binding"/>
    <property type="evidence" value="ECO:0007669"/>
    <property type="project" value="UniProtKB-UniRule"/>
</dbReference>
<feature type="domain" description="Helicase ATP-binding" evidence="10">
    <location>
        <begin position="275"/>
        <end position="450"/>
    </location>
</feature>
<accession>A0A8X6MEN3</accession>
<proteinExistence type="predicted"/>
<keyword evidence="7" id="KW-0694">RNA-binding</keyword>
<dbReference type="PANTHER" id="PTHR47958">
    <property type="entry name" value="ATP-DEPENDENT RNA HELICASE DBP3"/>
    <property type="match status" value="1"/>
</dbReference>
<dbReference type="SMART" id="SM00487">
    <property type="entry name" value="DEXDc"/>
    <property type="match status" value="1"/>
</dbReference>
<keyword evidence="5" id="KW-0067">ATP-binding</keyword>
<dbReference type="PROSITE" id="PS50084">
    <property type="entry name" value="KH_TYPE_1"/>
    <property type="match status" value="1"/>
</dbReference>
<comment type="caution">
    <text evidence="13">The sequence shown here is derived from an EMBL/GenBank/DDBJ whole genome shotgun (WGS) entry which is preliminary data.</text>
</comment>
<evidence type="ECO:0000256" key="2">
    <source>
        <dbReference type="ARBA" id="ARBA00022741"/>
    </source>
</evidence>
<name>A0A8X6MEN3_9ARAC</name>
<dbReference type="InterPro" id="IPR004087">
    <property type="entry name" value="KH_dom"/>
</dbReference>
<dbReference type="PROSITE" id="PS51194">
    <property type="entry name" value="HELICASE_CTER"/>
    <property type="match status" value="1"/>
</dbReference>